<gene>
    <name evidence="3" type="ORF">B0H17DRAFT_1176815</name>
</gene>
<dbReference type="EMBL" id="JARKIE010000020">
    <property type="protein sequence ID" value="KAJ7700472.1"/>
    <property type="molecule type" value="Genomic_DNA"/>
</dbReference>
<proteinExistence type="predicted"/>
<dbReference type="AlphaFoldDB" id="A0AAD7GQ36"/>
<keyword evidence="2" id="KW-0732">Signal</keyword>
<accession>A0AAD7GQ36</accession>
<dbReference type="Proteomes" id="UP001221757">
    <property type="component" value="Unassembled WGS sequence"/>
</dbReference>
<evidence type="ECO:0000313" key="3">
    <source>
        <dbReference type="EMBL" id="KAJ7700472.1"/>
    </source>
</evidence>
<evidence type="ECO:0000313" key="4">
    <source>
        <dbReference type="Proteomes" id="UP001221757"/>
    </source>
</evidence>
<keyword evidence="4" id="KW-1185">Reference proteome</keyword>
<reference evidence="3" key="1">
    <citation type="submission" date="2023-03" db="EMBL/GenBank/DDBJ databases">
        <title>Massive genome expansion in bonnet fungi (Mycena s.s.) driven by repeated elements and novel gene families across ecological guilds.</title>
        <authorList>
            <consortium name="Lawrence Berkeley National Laboratory"/>
            <person name="Harder C.B."/>
            <person name="Miyauchi S."/>
            <person name="Viragh M."/>
            <person name="Kuo A."/>
            <person name="Thoen E."/>
            <person name="Andreopoulos B."/>
            <person name="Lu D."/>
            <person name="Skrede I."/>
            <person name="Drula E."/>
            <person name="Henrissat B."/>
            <person name="Morin E."/>
            <person name="Kohler A."/>
            <person name="Barry K."/>
            <person name="LaButti K."/>
            <person name="Morin E."/>
            <person name="Salamov A."/>
            <person name="Lipzen A."/>
            <person name="Mereny Z."/>
            <person name="Hegedus B."/>
            <person name="Baldrian P."/>
            <person name="Stursova M."/>
            <person name="Weitz H."/>
            <person name="Taylor A."/>
            <person name="Grigoriev I.V."/>
            <person name="Nagy L.G."/>
            <person name="Martin F."/>
            <person name="Kauserud H."/>
        </authorList>
    </citation>
    <scope>NUCLEOTIDE SEQUENCE</scope>
    <source>
        <strain evidence="3">CBHHK067</strain>
    </source>
</reference>
<evidence type="ECO:0000256" key="1">
    <source>
        <dbReference type="SAM" id="MobiDB-lite"/>
    </source>
</evidence>
<protein>
    <submittedName>
        <fullName evidence="3">Uncharacterized protein</fullName>
    </submittedName>
</protein>
<comment type="caution">
    <text evidence="3">The sequence shown here is derived from an EMBL/GenBank/DDBJ whole genome shotgun (WGS) entry which is preliminary data.</text>
</comment>
<evidence type="ECO:0000256" key="2">
    <source>
        <dbReference type="SAM" id="SignalP"/>
    </source>
</evidence>
<organism evidence="3 4">
    <name type="scientific">Mycena rosella</name>
    <name type="common">Pink bonnet</name>
    <name type="synonym">Agaricus rosellus</name>
    <dbReference type="NCBI Taxonomy" id="1033263"/>
    <lineage>
        <taxon>Eukaryota</taxon>
        <taxon>Fungi</taxon>
        <taxon>Dikarya</taxon>
        <taxon>Basidiomycota</taxon>
        <taxon>Agaricomycotina</taxon>
        <taxon>Agaricomycetes</taxon>
        <taxon>Agaricomycetidae</taxon>
        <taxon>Agaricales</taxon>
        <taxon>Marasmiineae</taxon>
        <taxon>Mycenaceae</taxon>
        <taxon>Mycena</taxon>
    </lineage>
</organism>
<feature type="chain" id="PRO_5042127816" evidence="2">
    <location>
        <begin position="22"/>
        <end position="277"/>
    </location>
</feature>
<feature type="region of interest" description="Disordered" evidence="1">
    <location>
        <begin position="227"/>
        <end position="248"/>
    </location>
</feature>
<sequence>MAALLWVLAVCLWIHPLSILAFTFHSVEGFKLVREILLDRWEGNEMLRQRGEILLDAKKDYKVHLCRYGCAGTPVRGWTRRSNFLQMLDGGRWRSCIAYSSVLRYVDVLCCTFYVLCSVFCVPHGRPQNEALCFVSVSAVGTNGGRGNTGVGNMGIRHPYLYLCQWGRVRREVRSTRGHIELAAHRVDASGPNNERRNTWGAPTPKERWAATRPGAAWLANWPDAARKHGNRERDQSPQVEVGRVKDSETQTNKIATLGRAVTEIPAGEAGSLLWHR</sequence>
<feature type="signal peptide" evidence="2">
    <location>
        <begin position="1"/>
        <end position="21"/>
    </location>
</feature>
<name>A0AAD7GQ36_MYCRO</name>